<keyword evidence="2" id="KW-1185">Reference proteome</keyword>
<evidence type="ECO:0000313" key="2">
    <source>
        <dbReference type="Proteomes" id="UP000184255"/>
    </source>
</evidence>
<reference evidence="2" key="1">
    <citation type="journal article" date="2016" name="Genome Biol. Evol.">
        <title>Comparative 'omics' of the Fusarium fujikuroi species complex highlights differences in genetic potential and metabolite synthesis.</title>
        <authorList>
            <person name="Niehaus E.-M."/>
            <person name="Muensterkoetter M."/>
            <person name="Proctor R.H."/>
            <person name="Brown D.W."/>
            <person name="Sharon A."/>
            <person name="Idan Y."/>
            <person name="Oren-Young L."/>
            <person name="Sieber C.M."/>
            <person name="Novak O."/>
            <person name="Pencik A."/>
            <person name="Tarkowska D."/>
            <person name="Hromadova K."/>
            <person name="Freeman S."/>
            <person name="Maymon M."/>
            <person name="Elazar M."/>
            <person name="Youssef S.A."/>
            <person name="El-Shabrawy E.S.M."/>
            <person name="Shalaby A.B.A."/>
            <person name="Houterman P."/>
            <person name="Brock N.L."/>
            <person name="Burkhardt I."/>
            <person name="Tsavkelova E.A."/>
            <person name="Dickschat J.S."/>
            <person name="Galuszka P."/>
            <person name="Gueldener U."/>
            <person name="Tudzynski B."/>
        </authorList>
    </citation>
    <scope>NUCLEOTIDE SEQUENCE [LARGE SCALE GENOMIC DNA]</scope>
    <source>
        <strain evidence="2">MRC7560</strain>
    </source>
</reference>
<proteinExistence type="predicted"/>
<dbReference type="AlphaFoldDB" id="A0A1L7UMN6"/>
<dbReference type="EMBL" id="FCQH01000044">
    <property type="protein sequence ID" value="CVL09355.1"/>
    <property type="molecule type" value="Genomic_DNA"/>
</dbReference>
<protein>
    <submittedName>
        <fullName evidence="1">Uncharacterized protein</fullName>
    </submittedName>
</protein>
<dbReference type="GeneID" id="65094753"/>
<comment type="caution">
    <text evidence="1">The sequence shown here is derived from an EMBL/GenBank/DDBJ whole genome shotgun (WGS) entry which is preliminary data.</text>
</comment>
<dbReference type="Proteomes" id="UP000184255">
    <property type="component" value="Unassembled WGS sequence"/>
</dbReference>
<sequence>MRSIQVHAINLSDIEQKIDEISQKIDEISQTSNKRPALNDKGLGYEGIFCSLANFERLLFPDKSISEFVLKSREASPMAFVMEKIQEHRTALSMPSEDLVKEIFSLEAHVNQNFNKFSKSIRPTQSIKGVPSVGDSLPAILAGLEQMNFDLGPIDYWMFEKRDFAIIVGYYTGAAGYYVSPDFARTEAQLRQLGTGMIRGTCLIRELEE</sequence>
<gene>
    <name evidence="1" type="ORF">FMAN_15513</name>
</gene>
<organism evidence="1 2">
    <name type="scientific">Fusarium mangiferae</name>
    <name type="common">Mango malformation disease fungus</name>
    <dbReference type="NCBI Taxonomy" id="192010"/>
    <lineage>
        <taxon>Eukaryota</taxon>
        <taxon>Fungi</taxon>
        <taxon>Dikarya</taxon>
        <taxon>Ascomycota</taxon>
        <taxon>Pezizomycotina</taxon>
        <taxon>Sordariomycetes</taxon>
        <taxon>Hypocreomycetidae</taxon>
        <taxon>Hypocreales</taxon>
        <taxon>Nectriaceae</taxon>
        <taxon>Fusarium</taxon>
        <taxon>Fusarium fujikuroi species complex</taxon>
    </lineage>
</organism>
<name>A0A1L7UMN6_FUSMA</name>
<dbReference type="VEuPathDB" id="FungiDB:FMAN_15513"/>
<dbReference type="RefSeq" id="XP_041691610.1">
    <property type="nucleotide sequence ID" value="XM_041826331.1"/>
</dbReference>
<accession>A0A1L7UMN6</accession>
<evidence type="ECO:0000313" key="1">
    <source>
        <dbReference type="EMBL" id="CVL09355.1"/>
    </source>
</evidence>